<evidence type="ECO:0000256" key="4">
    <source>
        <dbReference type="ARBA" id="ARBA00031367"/>
    </source>
</evidence>
<comment type="similarity">
    <text evidence="2">Belongs to the NAD(P)-dependent epimerase/dehydratase family.</text>
</comment>
<dbReference type="PANTHER" id="PTHR43725:SF53">
    <property type="entry name" value="UDP-ARABINOSE 4-EPIMERASE 1"/>
    <property type="match status" value="1"/>
</dbReference>
<dbReference type="SUPFAM" id="SSF51735">
    <property type="entry name" value="NAD(P)-binding Rossmann-fold domains"/>
    <property type="match status" value="1"/>
</dbReference>
<dbReference type="AlphaFoldDB" id="A0A455T2M9"/>
<proteinExistence type="inferred from homology"/>
<reference evidence="7" key="1">
    <citation type="submission" date="2018-12" db="EMBL/GenBank/DDBJ databases">
        <title>Novel natural products biosynthetic potential of the class Ktedonobacteria.</title>
        <authorList>
            <person name="Zheng Y."/>
            <person name="Saitou A."/>
            <person name="Wang C.M."/>
            <person name="Toyoda A."/>
            <person name="Minakuchi Y."/>
            <person name="Sekiguchi Y."/>
            <person name="Ueda K."/>
            <person name="Takano H."/>
            <person name="Sakai Y."/>
            <person name="Yokota A."/>
            <person name="Yabe S."/>
        </authorList>
    </citation>
    <scope>NUCLEOTIDE SEQUENCE</scope>
    <source>
        <strain evidence="7">COM3</strain>
    </source>
</reference>
<dbReference type="Pfam" id="PF01370">
    <property type="entry name" value="Epimerase"/>
    <property type="match status" value="2"/>
</dbReference>
<dbReference type="EMBL" id="AP019376">
    <property type="protein sequence ID" value="BBH91614.1"/>
    <property type="molecule type" value="Genomic_DNA"/>
</dbReference>
<comment type="pathway">
    <text evidence="1">Carbohydrate metabolism; galactose metabolism.</text>
</comment>
<evidence type="ECO:0000259" key="6">
    <source>
        <dbReference type="Pfam" id="PF01370"/>
    </source>
</evidence>
<dbReference type="PANTHER" id="PTHR43725">
    <property type="entry name" value="UDP-GLUCOSE 4-EPIMERASE"/>
    <property type="match status" value="1"/>
</dbReference>
<name>A0A455T2M9_9CHLR</name>
<evidence type="ECO:0000313" key="7">
    <source>
        <dbReference type="EMBL" id="BBH91614.1"/>
    </source>
</evidence>
<feature type="domain" description="NAD-dependent epimerase/dehydratase" evidence="6">
    <location>
        <begin position="3"/>
        <end position="138"/>
    </location>
</feature>
<sequence>MKVLVTGGAGFVGSHTVDILLQHGHEVTVLDSFEPQVHGTVSAVPPHLAHYIAHGDIQFVQGNVENRELLKRLLEHCEAVIHLAAALGTAQSAHEPHMYCSANALGTATLMDVLLKEKTQVRKLVVASSASIYGEGCGWNPVRKVKVSPVRWAVDIQQGQWEPRDPEDGTIVEPRPITEDYPLKPTSVYALTKYFTEQVALLSGHKQEIGVICLRYTNIYGPRQSLSNPYTGPLAIFCSRFKSGKPPLVFEDGKQSRDFIHVKDVARANLLSIESSLMGAHVMNIGTGKATSLLEIIALLQEKMQVDIQPTIIQKARIGDIRHSFLDTKRAETLLGFKAQIPVHEGILDTIHALDGAYIEDKVDVALQELAQYHLITDTAGERV</sequence>
<dbReference type="Gene3D" id="3.40.50.720">
    <property type="entry name" value="NAD(P)-binding Rossmann-like Domain"/>
    <property type="match status" value="1"/>
</dbReference>
<organism evidence="7">
    <name type="scientific">Thermosporothrix sp. COM3</name>
    <dbReference type="NCBI Taxonomy" id="2490863"/>
    <lineage>
        <taxon>Bacteria</taxon>
        <taxon>Bacillati</taxon>
        <taxon>Chloroflexota</taxon>
        <taxon>Ktedonobacteria</taxon>
        <taxon>Ktedonobacterales</taxon>
        <taxon>Thermosporotrichaceae</taxon>
        <taxon>Thermosporothrix</taxon>
    </lineage>
</organism>
<feature type="domain" description="NAD-dependent epimerase/dehydratase" evidence="6">
    <location>
        <begin position="175"/>
        <end position="286"/>
    </location>
</feature>
<evidence type="ECO:0000256" key="2">
    <source>
        <dbReference type="ARBA" id="ARBA00007637"/>
    </source>
</evidence>
<evidence type="ECO:0000256" key="1">
    <source>
        <dbReference type="ARBA" id="ARBA00004947"/>
    </source>
</evidence>
<evidence type="ECO:0000256" key="3">
    <source>
        <dbReference type="ARBA" id="ARBA00018569"/>
    </source>
</evidence>
<accession>A0A455T2M9</accession>
<gene>
    <name evidence="7" type="ORF">KTC_63650</name>
</gene>
<dbReference type="InterPro" id="IPR036291">
    <property type="entry name" value="NAD(P)-bd_dom_sf"/>
</dbReference>
<dbReference type="InterPro" id="IPR001509">
    <property type="entry name" value="Epimerase_deHydtase"/>
</dbReference>
<evidence type="ECO:0000256" key="5">
    <source>
        <dbReference type="ARBA" id="ARBA00033067"/>
    </source>
</evidence>
<protein>
    <recommendedName>
        <fullName evidence="3">UDP-glucose 4-epimerase</fullName>
    </recommendedName>
    <alternativeName>
        <fullName evidence="5">Galactowaldenase</fullName>
    </alternativeName>
    <alternativeName>
        <fullName evidence="4">UDP-galactose 4-epimerase</fullName>
    </alternativeName>
</protein>